<evidence type="ECO:0000313" key="1">
    <source>
        <dbReference type="EMBL" id="KAG5638212.1"/>
    </source>
</evidence>
<reference evidence="1" key="1">
    <citation type="submission" date="2021-02" db="EMBL/GenBank/DDBJ databases">
        <authorList>
            <person name="Nieuwenhuis M."/>
            <person name="Van De Peppel L.J.J."/>
        </authorList>
    </citation>
    <scope>NUCLEOTIDE SEQUENCE</scope>
    <source>
        <strain evidence="1">D49</strain>
    </source>
</reference>
<keyword evidence="2" id="KW-1185">Reference proteome</keyword>
<evidence type="ECO:0000313" key="2">
    <source>
        <dbReference type="Proteomes" id="UP000717328"/>
    </source>
</evidence>
<name>A0A9P7FZY0_9AGAR</name>
<organism evidence="1 2">
    <name type="scientific">Sphagnurus paluster</name>
    <dbReference type="NCBI Taxonomy" id="117069"/>
    <lineage>
        <taxon>Eukaryota</taxon>
        <taxon>Fungi</taxon>
        <taxon>Dikarya</taxon>
        <taxon>Basidiomycota</taxon>
        <taxon>Agaricomycotina</taxon>
        <taxon>Agaricomycetes</taxon>
        <taxon>Agaricomycetidae</taxon>
        <taxon>Agaricales</taxon>
        <taxon>Tricholomatineae</taxon>
        <taxon>Lyophyllaceae</taxon>
        <taxon>Sphagnurus</taxon>
    </lineage>
</organism>
<dbReference type="Proteomes" id="UP000717328">
    <property type="component" value="Unassembled WGS sequence"/>
</dbReference>
<protein>
    <submittedName>
        <fullName evidence="1">Uncharacterized protein</fullName>
    </submittedName>
</protein>
<accession>A0A9P7FZY0</accession>
<comment type="caution">
    <text evidence="1">The sequence shown here is derived from an EMBL/GenBank/DDBJ whole genome shotgun (WGS) entry which is preliminary data.</text>
</comment>
<sequence>MLSTLEKIGAHRRTAEQITQSQPAEARKYFTWALQAMIGYLAHAMPLVSNDETGGVRYLPYIVMDGEVKANVMACCVGMAKTWMVEKNPERALAWLEEVRVLHHNTRFILPFPFFGEFLSRSPPSTDA</sequence>
<dbReference type="OrthoDB" id="3048546at2759"/>
<reference evidence="1" key="2">
    <citation type="submission" date="2021-10" db="EMBL/GenBank/DDBJ databases">
        <title>Phylogenomics reveals ancestral predisposition of the termite-cultivated fungus Termitomyces towards a domesticated lifestyle.</title>
        <authorList>
            <person name="Auxier B."/>
            <person name="Grum-Grzhimaylo A."/>
            <person name="Cardenas M.E."/>
            <person name="Lodge J.D."/>
            <person name="Laessoe T."/>
            <person name="Pedersen O."/>
            <person name="Smith M.E."/>
            <person name="Kuyper T.W."/>
            <person name="Franco-Molano E.A."/>
            <person name="Baroni T.J."/>
            <person name="Aanen D.K."/>
        </authorList>
    </citation>
    <scope>NUCLEOTIDE SEQUENCE</scope>
    <source>
        <strain evidence="1">D49</strain>
    </source>
</reference>
<dbReference type="EMBL" id="JABCKI010005774">
    <property type="protein sequence ID" value="KAG5638212.1"/>
    <property type="molecule type" value="Genomic_DNA"/>
</dbReference>
<gene>
    <name evidence="1" type="ORF">H0H81_001213</name>
</gene>
<proteinExistence type="predicted"/>
<dbReference type="AlphaFoldDB" id="A0A9P7FZY0"/>